<dbReference type="Gene3D" id="3.30.450.40">
    <property type="match status" value="1"/>
</dbReference>
<dbReference type="InterPro" id="IPR036390">
    <property type="entry name" value="WH_DNA-bd_sf"/>
</dbReference>
<feature type="domain" description="HTH iclR-type" evidence="4">
    <location>
        <begin position="12"/>
        <end position="70"/>
    </location>
</feature>
<sequence length="257" mass="26950">MGRMSTMTAPPANASMKTLVVLEAALTNERFTDIVDAAALPKSTVHRILATLVEEGFVAGDADSGYRAGGRLLTLAGRVLSDVESTTLALPIAERLAAAVDCTVHIGVLSGDEMVYLIRIDSSKPYRMRSRVGLGIPLHTSGMGKAVMAQWDRADVERYAERTGLPARTEATIADLSALMAQLADVRDRGYALDLGENEAGTVCVAAPVFDHTGRATHGLSISSIALEHPGSSIEALAPEAIAAARELSRLLGASAV</sequence>
<dbReference type="SUPFAM" id="SSF55781">
    <property type="entry name" value="GAF domain-like"/>
    <property type="match status" value="1"/>
</dbReference>
<dbReference type="PANTHER" id="PTHR30136:SF24">
    <property type="entry name" value="HTH-TYPE TRANSCRIPTIONAL REPRESSOR ALLR"/>
    <property type="match status" value="1"/>
</dbReference>
<evidence type="ECO:0000313" key="6">
    <source>
        <dbReference type="EMBL" id="MRG58987.1"/>
    </source>
</evidence>
<dbReference type="PANTHER" id="PTHR30136">
    <property type="entry name" value="HELIX-TURN-HELIX TRANSCRIPTIONAL REGULATOR, ICLR FAMILY"/>
    <property type="match status" value="1"/>
</dbReference>
<comment type="caution">
    <text evidence="6">The sequence shown here is derived from an EMBL/GenBank/DDBJ whole genome shotgun (WGS) entry which is preliminary data.</text>
</comment>
<keyword evidence="3" id="KW-0804">Transcription</keyword>
<evidence type="ECO:0000256" key="3">
    <source>
        <dbReference type="ARBA" id="ARBA00023163"/>
    </source>
</evidence>
<evidence type="ECO:0000313" key="7">
    <source>
        <dbReference type="Proteomes" id="UP000431080"/>
    </source>
</evidence>
<accession>A0A6I2F5J0</accession>
<protein>
    <submittedName>
        <fullName evidence="6">Helix-turn-helix domain-containing protein</fullName>
    </submittedName>
</protein>
<dbReference type="Gene3D" id="1.10.10.10">
    <property type="entry name" value="Winged helix-like DNA-binding domain superfamily/Winged helix DNA-binding domain"/>
    <property type="match status" value="1"/>
</dbReference>
<dbReference type="SUPFAM" id="SSF46785">
    <property type="entry name" value="Winged helix' DNA-binding domain"/>
    <property type="match status" value="1"/>
</dbReference>
<dbReference type="Pfam" id="PF01614">
    <property type="entry name" value="IclR_C"/>
    <property type="match status" value="1"/>
</dbReference>
<evidence type="ECO:0000259" key="4">
    <source>
        <dbReference type="PROSITE" id="PS51077"/>
    </source>
</evidence>
<dbReference type="InterPro" id="IPR029016">
    <property type="entry name" value="GAF-like_dom_sf"/>
</dbReference>
<name>A0A6I2F5J0_9MICO</name>
<dbReference type="InterPro" id="IPR014757">
    <property type="entry name" value="Tscrpt_reg_IclR_C"/>
</dbReference>
<proteinExistence type="predicted"/>
<feature type="domain" description="IclR-ED" evidence="5">
    <location>
        <begin position="71"/>
        <end position="254"/>
    </location>
</feature>
<dbReference type="SMART" id="SM00346">
    <property type="entry name" value="HTH_ICLR"/>
    <property type="match status" value="1"/>
</dbReference>
<evidence type="ECO:0000256" key="1">
    <source>
        <dbReference type="ARBA" id="ARBA00023015"/>
    </source>
</evidence>
<dbReference type="GO" id="GO:0045892">
    <property type="term" value="P:negative regulation of DNA-templated transcription"/>
    <property type="evidence" value="ECO:0007669"/>
    <property type="project" value="TreeGrafter"/>
</dbReference>
<dbReference type="Pfam" id="PF09339">
    <property type="entry name" value="HTH_IclR"/>
    <property type="match status" value="1"/>
</dbReference>
<evidence type="ECO:0000259" key="5">
    <source>
        <dbReference type="PROSITE" id="PS51078"/>
    </source>
</evidence>
<organism evidence="6 7">
    <name type="scientific">Agromyces agglutinans</name>
    <dbReference type="NCBI Taxonomy" id="2662258"/>
    <lineage>
        <taxon>Bacteria</taxon>
        <taxon>Bacillati</taxon>
        <taxon>Actinomycetota</taxon>
        <taxon>Actinomycetes</taxon>
        <taxon>Micrococcales</taxon>
        <taxon>Microbacteriaceae</taxon>
        <taxon>Agromyces</taxon>
    </lineage>
</organism>
<dbReference type="InterPro" id="IPR005471">
    <property type="entry name" value="Tscrpt_reg_IclR_N"/>
</dbReference>
<keyword evidence="2" id="KW-0238">DNA-binding</keyword>
<keyword evidence="1" id="KW-0805">Transcription regulation</keyword>
<evidence type="ECO:0000256" key="2">
    <source>
        <dbReference type="ARBA" id="ARBA00023125"/>
    </source>
</evidence>
<gene>
    <name evidence="6" type="ORF">GE115_03765</name>
</gene>
<dbReference type="Proteomes" id="UP000431080">
    <property type="component" value="Unassembled WGS sequence"/>
</dbReference>
<dbReference type="PROSITE" id="PS51078">
    <property type="entry name" value="ICLR_ED"/>
    <property type="match status" value="1"/>
</dbReference>
<dbReference type="InterPro" id="IPR036388">
    <property type="entry name" value="WH-like_DNA-bd_sf"/>
</dbReference>
<dbReference type="GO" id="GO:0003700">
    <property type="term" value="F:DNA-binding transcription factor activity"/>
    <property type="evidence" value="ECO:0007669"/>
    <property type="project" value="TreeGrafter"/>
</dbReference>
<reference evidence="6 7" key="1">
    <citation type="submission" date="2019-10" db="EMBL/GenBank/DDBJ databases">
        <authorList>
            <person name="Nie G."/>
            <person name="Ming H."/>
            <person name="Yi B."/>
        </authorList>
    </citation>
    <scope>NUCLEOTIDE SEQUENCE [LARGE SCALE GENOMIC DNA]</scope>
    <source>
        <strain evidence="6 7">CFH 90414</strain>
    </source>
</reference>
<dbReference type="AlphaFoldDB" id="A0A6I2F5J0"/>
<keyword evidence="7" id="KW-1185">Reference proteome</keyword>
<dbReference type="GO" id="GO:0003677">
    <property type="term" value="F:DNA binding"/>
    <property type="evidence" value="ECO:0007669"/>
    <property type="project" value="UniProtKB-KW"/>
</dbReference>
<dbReference type="PROSITE" id="PS51077">
    <property type="entry name" value="HTH_ICLR"/>
    <property type="match status" value="1"/>
</dbReference>
<dbReference type="InterPro" id="IPR050707">
    <property type="entry name" value="HTH_MetabolicPath_Reg"/>
</dbReference>
<dbReference type="EMBL" id="WJIF01000002">
    <property type="protein sequence ID" value="MRG58987.1"/>
    <property type="molecule type" value="Genomic_DNA"/>
</dbReference>